<protein>
    <submittedName>
        <fullName evidence="3">Putative membrane protein</fullName>
    </submittedName>
</protein>
<dbReference type="EMBL" id="CP001601">
    <property type="protein sequence ID" value="ACP32891.1"/>
    <property type="molecule type" value="Genomic_DNA"/>
</dbReference>
<dbReference type="HOGENOM" id="CLU_996431_0_0_11"/>
<dbReference type="STRING" id="548476.cauri_1298"/>
<organism evidence="3 4">
    <name type="scientific">Corynebacterium aurimucosum (strain ATCC 700975 / DSM 44827 / CIP 107346 / CN-1)</name>
    <name type="common">Corynebacterium nigricans</name>
    <dbReference type="NCBI Taxonomy" id="548476"/>
    <lineage>
        <taxon>Bacteria</taxon>
        <taxon>Bacillati</taxon>
        <taxon>Actinomycetota</taxon>
        <taxon>Actinomycetes</taxon>
        <taxon>Mycobacteriales</taxon>
        <taxon>Corynebacteriaceae</taxon>
        <taxon>Corynebacterium</taxon>
    </lineage>
</organism>
<evidence type="ECO:0000313" key="4">
    <source>
        <dbReference type="Proteomes" id="UP000002077"/>
    </source>
</evidence>
<reference evidence="3 4" key="1">
    <citation type="journal article" date="2010" name="BMC Genomics">
        <title>Complete genome sequence and lifestyle of black-pigmented Corynebacterium aurimucosum ATCC 700975 (formerly C. nigricans CN-1) isolated from a vaginal swab of a woman with spontaneous abortion.</title>
        <authorList>
            <person name="Trost E."/>
            <person name="Gotker S."/>
            <person name="Schneider J."/>
            <person name="Schneiker-Bekel S."/>
            <person name="Szczepanowski R."/>
            <person name="Tilker A."/>
            <person name="Viehoever P."/>
            <person name="Arnold W."/>
            <person name="Bekel T."/>
            <person name="Blom J."/>
            <person name="Gartemann K.H."/>
            <person name="Linke B."/>
            <person name="Goesmann A."/>
            <person name="Puhler A."/>
            <person name="Shukla S.K."/>
            <person name="Tauch A."/>
        </authorList>
    </citation>
    <scope>NUCLEOTIDE SEQUENCE [LARGE SCALE GENOMIC DNA]</scope>
    <source>
        <strain evidence="4">ATCC 700975 / DSM 44827 / CIP 107346 / CN-1</strain>
    </source>
</reference>
<keyword evidence="4" id="KW-1185">Reference proteome</keyword>
<accession>C3PGD7</accession>
<evidence type="ECO:0000256" key="1">
    <source>
        <dbReference type="SAM" id="MobiDB-lite"/>
    </source>
</evidence>
<proteinExistence type="predicted"/>
<feature type="transmembrane region" description="Helical" evidence="2">
    <location>
        <begin position="70"/>
        <end position="96"/>
    </location>
</feature>
<dbReference type="Proteomes" id="UP000002077">
    <property type="component" value="Chromosome"/>
</dbReference>
<evidence type="ECO:0000256" key="2">
    <source>
        <dbReference type="SAM" id="Phobius"/>
    </source>
</evidence>
<feature type="region of interest" description="Disordered" evidence="1">
    <location>
        <begin position="15"/>
        <end position="63"/>
    </location>
</feature>
<keyword evidence="2" id="KW-0812">Transmembrane</keyword>
<keyword evidence="2" id="KW-1133">Transmembrane helix</keyword>
<dbReference type="KEGG" id="car:cauri_1298"/>
<evidence type="ECO:0000313" key="3">
    <source>
        <dbReference type="EMBL" id="ACP32891.1"/>
    </source>
</evidence>
<keyword evidence="2" id="KW-0472">Membrane</keyword>
<feature type="compositionally biased region" description="Polar residues" evidence="1">
    <location>
        <begin position="36"/>
        <end position="51"/>
    </location>
</feature>
<dbReference type="AlphaFoldDB" id="C3PGD7"/>
<sequence>MTWFSVRLMGMTNPFANPQQPPGGFGQNPQQGQPAHNQATPGFNNQNQRPNASGPAMPQPPEKKSSSKKVLWIVLAVVLVLAIIAAVAIFAAVSFFKDVAADFDEAPRDVAASDDAYWNSTYDADDVDRIRASEVSAPVPEPLIGLSDECYEDTSFFGQSDFLSLDVQWVPTISCIYGPDREFVAQYTENTDAIRDTESVGLSDSIEDFTSARGSQIADFGEAEEYVIAEVLEDGNAVIEYVMDGYDDNGDEADLNDLATYLVGAGILELTPGGPPVDA</sequence>
<name>C3PGD7_CORA7</name>
<gene>
    <name evidence="3" type="ordered locus">cauri_1298</name>
</gene>